<accession>A0A143Y7R5</accession>
<evidence type="ECO:0000256" key="1">
    <source>
        <dbReference type="ARBA" id="ARBA00022490"/>
    </source>
</evidence>
<dbReference type="PANTHER" id="PTHR33692:SF1">
    <property type="entry name" value="RIBOSOME MATURATION FACTOR RIMM"/>
    <property type="match status" value="1"/>
</dbReference>
<dbReference type="SUPFAM" id="SSF50447">
    <property type="entry name" value="Translation proteins"/>
    <property type="match status" value="1"/>
</dbReference>
<evidence type="ECO:0000256" key="2">
    <source>
        <dbReference type="ARBA" id="ARBA00022517"/>
    </source>
</evidence>
<proteinExistence type="inferred from homology"/>
<evidence type="ECO:0000259" key="7">
    <source>
        <dbReference type="Pfam" id="PF05239"/>
    </source>
</evidence>
<dbReference type="InterPro" id="IPR036976">
    <property type="entry name" value="RimM_N_sf"/>
</dbReference>
<dbReference type="Gene3D" id="2.40.30.60">
    <property type="entry name" value="RimM"/>
    <property type="match status" value="1"/>
</dbReference>
<comment type="similarity">
    <text evidence="5">Belongs to the RimM family.</text>
</comment>
<evidence type="ECO:0000256" key="3">
    <source>
        <dbReference type="ARBA" id="ARBA00022552"/>
    </source>
</evidence>
<keyword evidence="2 5" id="KW-0690">Ribosome biogenesis</keyword>
<dbReference type="InterPro" id="IPR011961">
    <property type="entry name" value="RimM"/>
</dbReference>
<evidence type="ECO:0000256" key="5">
    <source>
        <dbReference type="HAMAP-Rule" id="MF_00014"/>
    </source>
</evidence>
<evidence type="ECO:0000259" key="6">
    <source>
        <dbReference type="Pfam" id="PF01782"/>
    </source>
</evidence>
<dbReference type="Proteomes" id="UP000242754">
    <property type="component" value="Unassembled WGS sequence"/>
</dbReference>
<dbReference type="InterPro" id="IPR002676">
    <property type="entry name" value="RimM_N"/>
</dbReference>
<feature type="domain" description="PRC-barrel" evidence="7">
    <location>
        <begin position="98"/>
        <end position="169"/>
    </location>
</feature>
<dbReference type="GO" id="GO:0043022">
    <property type="term" value="F:ribosome binding"/>
    <property type="evidence" value="ECO:0007669"/>
    <property type="project" value="InterPro"/>
</dbReference>
<name>A0A143Y7R5_9LACT</name>
<dbReference type="NCBIfam" id="TIGR02273">
    <property type="entry name" value="16S_RimM"/>
    <property type="match status" value="1"/>
</dbReference>
<dbReference type="STRING" id="140314.SAMN04488076_10381"/>
<evidence type="ECO:0000313" key="8">
    <source>
        <dbReference type="EMBL" id="CZQ82914.1"/>
    </source>
</evidence>
<dbReference type="HAMAP" id="MF_00014">
    <property type="entry name" value="Ribosome_mat_RimM"/>
    <property type="match status" value="1"/>
</dbReference>
<dbReference type="EMBL" id="FJNE01000001">
    <property type="protein sequence ID" value="CZQ82914.1"/>
    <property type="molecule type" value="Genomic_DNA"/>
</dbReference>
<dbReference type="GO" id="GO:0042274">
    <property type="term" value="P:ribosomal small subunit biogenesis"/>
    <property type="evidence" value="ECO:0007669"/>
    <property type="project" value="UniProtKB-UniRule"/>
</dbReference>
<dbReference type="AlphaFoldDB" id="A0A143Y7R5"/>
<dbReference type="Pfam" id="PF01782">
    <property type="entry name" value="RimM"/>
    <property type="match status" value="1"/>
</dbReference>
<protein>
    <recommendedName>
        <fullName evidence="5">Ribosome maturation factor RimM</fullName>
    </recommendedName>
</protein>
<comment type="function">
    <text evidence="5">An accessory protein needed during the final step in the assembly of 30S ribosomal subunit, possibly for assembly of the head region. Essential for efficient processing of 16S rRNA. May be needed both before and after RbfA during the maturation of 16S rRNA. It has affinity for free ribosomal 30S subunits but not for 70S ribosomes.</text>
</comment>
<comment type="domain">
    <text evidence="5">The PRC barrel domain binds ribosomal protein uS19.</text>
</comment>
<dbReference type="SUPFAM" id="SSF50346">
    <property type="entry name" value="PRC-barrel domain"/>
    <property type="match status" value="1"/>
</dbReference>
<gene>
    <name evidence="5" type="primary">rimM</name>
    <name evidence="8" type="ORF">Tpal_373</name>
</gene>
<dbReference type="OrthoDB" id="9810331at2"/>
<keyword evidence="1 5" id="KW-0963">Cytoplasm</keyword>
<sequence length="172" mass="19566">MEKFFDVGKVVNTQGLKGEVRVISNTDFPEERFKKGAVLYLFREKSEPITLTVASRRVHKNFNILTFKGYNRIEDVEPLKGGVLKIPESQQHDLDAYEFYYHEIIGLTIISDEGEMLGTVKEILPLGANDVWVVERPGKKDLLIPYIADVVEKVSLEDKTATVHILEGMLDE</sequence>
<evidence type="ECO:0000313" key="9">
    <source>
        <dbReference type="Proteomes" id="UP000242754"/>
    </source>
</evidence>
<keyword evidence="3 5" id="KW-0698">rRNA processing</keyword>
<evidence type="ECO:0000256" key="4">
    <source>
        <dbReference type="ARBA" id="ARBA00023186"/>
    </source>
</evidence>
<dbReference type="GO" id="GO:0006364">
    <property type="term" value="P:rRNA processing"/>
    <property type="evidence" value="ECO:0007669"/>
    <property type="project" value="UniProtKB-UniRule"/>
</dbReference>
<reference evidence="8 9" key="1">
    <citation type="submission" date="2016-02" db="EMBL/GenBank/DDBJ databases">
        <authorList>
            <person name="Wen L."/>
            <person name="He K."/>
            <person name="Yang H."/>
        </authorList>
    </citation>
    <scope>NUCLEOTIDE SEQUENCE [LARGE SCALE GENOMIC DNA]</scope>
    <source>
        <strain evidence="8">Trichococcus palustris</strain>
    </source>
</reference>
<dbReference type="GO" id="GO:0005840">
    <property type="term" value="C:ribosome"/>
    <property type="evidence" value="ECO:0007669"/>
    <property type="project" value="InterPro"/>
</dbReference>
<dbReference type="InterPro" id="IPR009000">
    <property type="entry name" value="Transl_B-barrel_sf"/>
</dbReference>
<comment type="subcellular location">
    <subcellularLocation>
        <location evidence="5">Cytoplasm</location>
    </subcellularLocation>
</comment>
<keyword evidence="9" id="KW-1185">Reference proteome</keyword>
<dbReference type="Pfam" id="PF05239">
    <property type="entry name" value="PRC"/>
    <property type="match status" value="1"/>
</dbReference>
<feature type="domain" description="RimM N-terminal" evidence="6">
    <location>
        <begin position="7"/>
        <end position="90"/>
    </location>
</feature>
<dbReference type="RefSeq" id="WP_087030552.1">
    <property type="nucleotide sequence ID" value="NZ_FJNE01000001.1"/>
</dbReference>
<dbReference type="InterPro" id="IPR027275">
    <property type="entry name" value="PRC-brl_dom"/>
</dbReference>
<dbReference type="PANTHER" id="PTHR33692">
    <property type="entry name" value="RIBOSOME MATURATION FACTOR RIMM"/>
    <property type="match status" value="1"/>
</dbReference>
<dbReference type="Gene3D" id="2.30.30.240">
    <property type="entry name" value="PRC-barrel domain"/>
    <property type="match status" value="1"/>
</dbReference>
<keyword evidence="4 5" id="KW-0143">Chaperone</keyword>
<dbReference type="GO" id="GO:0005737">
    <property type="term" value="C:cytoplasm"/>
    <property type="evidence" value="ECO:0007669"/>
    <property type="project" value="UniProtKB-SubCell"/>
</dbReference>
<organism evidence="8 9">
    <name type="scientific">Trichococcus palustris</name>
    <dbReference type="NCBI Taxonomy" id="140314"/>
    <lineage>
        <taxon>Bacteria</taxon>
        <taxon>Bacillati</taxon>
        <taxon>Bacillota</taxon>
        <taxon>Bacilli</taxon>
        <taxon>Lactobacillales</taxon>
        <taxon>Carnobacteriaceae</taxon>
        <taxon>Trichococcus</taxon>
    </lineage>
</organism>
<dbReference type="InterPro" id="IPR011033">
    <property type="entry name" value="PRC_barrel-like_sf"/>
</dbReference>
<comment type="subunit">
    <text evidence="5">Binds ribosomal protein uS19.</text>
</comment>